<keyword evidence="6" id="KW-0067">ATP-binding</keyword>
<evidence type="ECO:0000256" key="9">
    <source>
        <dbReference type="ARBA" id="ARBA00048108"/>
    </source>
</evidence>
<dbReference type="InterPro" id="IPR002761">
    <property type="entry name" value="Diphthami_syn_dom"/>
</dbReference>
<dbReference type="CDD" id="cd06155">
    <property type="entry name" value="eu_AANH_C_1"/>
    <property type="match status" value="1"/>
</dbReference>
<evidence type="ECO:0000256" key="6">
    <source>
        <dbReference type="ARBA" id="ARBA00022840"/>
    </source>
</evidence>
<proteinExistence type="predicted"/>
<dbReference type="AlphaFoldDB" id="A0A0H2RW61"/>
<dbReference type="OrthoDB" id="686384at2759"/>
<name>A0A0H2RW61_9AGAM</name>
<sequence length="679" mass="75031">MKYVALLSGGKDSCFNLLHCERNGHELIAAASMSPHHGLDEIDSYLYQTVGQDAIQFVAEALDVPLYRGIIKGTAVDQRSEYGSREPGKFNGVEGDETEDLFDLLNTVKNHHPDVAGVSVGAILSSYQRVRVEHVCQRLSLTPLCYLWQRDQDELLSEMIDHGLEAIIIKVAGIGLTQKHLGKTLAEMQPTLRRLNQQYGAHICGEGGEYETLTLDCPLFKRRIELQETETVIHSASDFAPVAYMRVKLARLVDKEPAPYEPITPPNILVEEFDDLHLRLSNGIKGVAVRTEGSEISRNVDLSKHDTVRPSSTQTGSWVSISNVQVDPDLFKDKSIEEETIACFQILHYCLQEHSISFPQITFMTVLISDMKVFPRINQVYKNYFGTNPPGRACVAVDLPSGINIKINCLAHSGNTSSREALHVQGLSYWAPANIGPYSQAVSVGDQIFISGQIGMQPSDLSMPTPSSFPLEAALSFQHASRITSLLKDMFGSTWAFATQLTLCWLASPSFVNVMRSIRSCSQITCAPFLMIGASALPKGALIETQIFAHTGRYISTDLGMDETHTCAPPKVSYGNYKSGSFSMYWQRSQFKEIEPFSLVLTGKGVSDEELAVKDILGESVLSGGIFMLNILHTQQGLESAKLFAQRIPDSKSVSFIPVRYISTEEDNWDFAVCLLKGS</sequence>
<dbReference type="Pfam" id="PF01042">
    <property type="entry name" value="Ribonuc_L-PSP"/>
    <property type="match status" value="2"/>
</dbReference>
<dbReference type="InterPro" id="IPR014729">
    <property type="entry name" value="Rossmann-like_a/b/a_fold"/>
</dbReference>
<evidence type="ECO:0000256" key="2">
    <source>
        <dbReference type="ARBA" id="ARBA00012089"/>
    </source>
</evidence>
<dbReference type="GO" id="GO:0017183">
    <property type="term" value="P:protein histidyl modification to diphthamide"/>
    <property type="evidence" value="ECO:0007669"/>
    <property type="project" value="TreeGrafter"/>
</dbReference>
<feature type="domain" description="Diphthamide synthase" evidence="10">
    <location>
        <begin position="91"/>
        <end position="239"/>
    </location>
</feature>
<dbReference type="Pfam" id="PF01902">
    <property type="entry name" value="Diphthami_syn_2"/>
    <property type="match status" value="2"/>
</dbReference>
<dbReference type="Gene3D" id="3.90.1490.10">
    <property type="entry name" value="putative n-type atp pyrophosphatase, domain 2"/>
    <property type="match status" value="1"/>
</dbReference>
<evidence type="ECO:0000256" key="1">
    <source>
        <dbReference type="ARBA" id="ARBA00005156"/>
    </source>
</evidence>
<evidence type="ECO:0000256" key="8">
    <source>
        <dbReference type="ARBA" id="ARBA00031552"/>
    </source>
</evidence>
<dbReference type="EMBL" id="KQ085923">
    <property type="protein sequence ID" value="KLO15862.1"/>
    <property type="molecule type" value="Genomic_DNA"/>
</dbReference>
<keyword evidence="12" id="KW-1185">Reference proteome</keyword>
<dbReference type="SUPFAM" id="SSF52402">
    <property type="entry name" value="Adenine nucleotide alpha hydrolases-like"/>
    <property type="match status" value="1"/>
</dbReference>
<dbReference type="InParanoid" id="A0A0H2RW61"/>
<accession>A0A0H2RW61</accession>
<evidence type="ECO:0000256" key="4">
    <source>
        <dbReference type="ARBA" id="ARBA00022598"/>
    </source>
</evidence>
<dbReference type="InterPro" id="IPR030662">
    <property type="entry name" value="DPH6/MJ0570"/>
</dbReference>
<dbReference type="STRING" id="27342.A0A0H2RW61"/>
<dbReference type="GO" id="GO:0017178">
    <property type="term" value="F:diphthine-ammonia ligase activity"/>
    <property type="evidence" value="ECO:0007669"/>
    <property type="project" value="UniProtKB-EC"/>
</dbReference>
<dbReference type="GO" id="GO:0005524">
    <property type="term" value="F:ATP binding"/>
    <property type="evidence" value="ECO:0007669"/>
    <property type="project" value="UniProtKB-KW"/>
</dbReference>
<dbReference type="FunFam" id="3.90.1490.10:FF:000001">
    <property type="entry name" value="Diphthine--ammonia ligase"/>
    <property type="match status" value="1"/>
</dbReference>
<dbReference type="InterPro" id="IPR006175">
    <property type="entry name" value="YjgF/YER057c/UK114"/>
</dbReference>
<dbReference type="Proteomes" id="UP000053477">
    <property type="component" value="Unassembled WGS sequence"/>
</dbReference>
<evidence type="ECO:0000259" key="10">
    <source>
        <dbReference type="Pfam" id="PF01902"/>
    </source>
</evidence>
<dbReference type="SUPFAM" id="SSF55298">
    <property type="entry name" value="YjgF-like"/>
    <property type="match status" value="2"/>
</dbReference>
<gene>
    <name evidence="11" type="ORF">SCHPADRAFT_920076</name>
</gene>
<keyword evidence="5" id="KW-0547">Nucleotide-binding</keyword>
<dbReference type="Gene3D" id="3.30.1330.40">
    <property type="entry name" value="RutC-like"/>
    <property type="match status" value="2"/>
</dbReference>
<dbReference type="FunFam" id="3.40.50.620:FF:000145">
    <property type="entry name" value="ATP-binding domain containing protein"/>
    <property type="match status" value="1"/>
</dbReference>
<evidence type="ECO:0000256" key="7">
    <source>
        <dbReference type="ARBA" id="ARBA00029814"/>
    </source>
</evidence>
<comment type="catalytic activity">
    <reaction evidence="9">
        <text>diphthine-[translation elongation factor 2] + NH4(+) + ATP = diphthamide-[translation elongation factor 2] + AMP + diphosphate + H(+)</text>
        <dbReference type="Rhea" id="RHEA:19753"/>
        <dbReference type="Rhea" id="RHEA-COMP:10172"/>
        <dbReference type="Rhea" id="RHEA-COMP:10174"/>
        <dbReference type="ChEBI" id="CHEBI:15378"/>
        <dbReference type="ChEBI" id="CHEBI:16692"/>
        <dbReference type="ChEBI" id="CHEBI:28938"/>
        <dbReference type="ChEBI" id="CHEBI:30616"/>
        <dbReference type="ChEBI" id="CHEBI:33019"/>
        <dbReference type="ChEBI" id="CHEBI:82696"/>
        <dbReference type="ChEBI" id="CHEBI:456215"/>
        <dbReference type="EC" id="6.3.1.14"/>
    </reaction>
</comment>
<dbReference type="EC" id="6.3.1.14" evidence="2"/>
<dbReference type="PANTHER" id="PTHR12196:SF2">
    <property type="entry name" value="DIPHTHINE--AMMONIA LIGASE"/>
    <property type="match status" value="1"/>
</dbReference>
<dbReference type="InterPro" id="IPR035959">
    <property type="entry name" value="RutC-like_sf"/>
</dbReference>
<reference evidence="11 12" key="1">
    <citation type="submission" date="2015-04" db="EMBL/GenBank/DDBJ databases">
        <title>Complete genome sequence of Schizopora paradoxa KUC8140, a cosmopolitan wood degrader in East Asia.</title>
        <authorList>
            <consortium name="DOE Joint Genome Institute"/>
            <person name="Min B."/>
            <person name="Park H."/>
            <person name="Jang Y."/>
            <person name="Kim J.-J."/>
            <person name="Kim K.H."/>
            <person name="Pangilinan J."/>
            <person name="Lipzen A."/>
            <person name="Riley R."/>
            <person name="Grigoriev I.V."/>
            <person name="Spatafora J.W."/>
            <person name="Choi I.-G."/>
        </authorList>
    </citation>
    <scope>NUCLEOTIDE SEQUENCE [LARGE SCALE GENOMIC DNA]</scope>
    <source>
        <strain evidence="11 12">KUC8140</strain>
    </source>
</reference>
<evidence type="ECO:0000256" key="3">
    <source>
        <dbReference type="ARBA" id="ARBA00018426"/>
    </source>
</evidence>
<evidence type="ECO:0000256" key="5">
    <source>
        <dbReference type="ARBA" id="ARBA00022741"/>
    </source>
</evidence>
<organism evidence="11 12">
    <name type="scientific">Schizopora paradoxa</name>
    <dbReference type="NCBI Taxonomy" id="27342"/>
    <lineage>
        <taxon>Eukaryota</taxon>
        <taxon>Fungi</taxon>
        <taxon>Dikarya</taxon>
        <taxon>Basidiomycota</taxon>
        <taxon>Agaricomycotina</taxon>
        <taxon>Agaricomycetes</taxon>
        <taxon>Hymenochaetales</taxon>
        <taxon>Schizoporaceae</taxon>
        <taxon>Schizopora</taxon>
    </lineage>
</organism>
<dbReference type="FunCoup" id="A0A0H2RW61">
    <property type="interactions" value="28"/>
</dbReference>
<dbReference type="PANTHER" id="PTHR12196">
    <property type="entry name" value="DOMAIN OF UNKNOWN FUNCTION 71 DUF71 -CONTAINING PROTEIN"/>
    <property type="match status" value="1"/>
</dbReference>
<dbReference type="Gene3D" id="3.40.50.620">
    <property type="entry name" value="HUPs"/>
    <property type="match status" value="1"/>
</dbReference>
<dbReference type="CDD" id="cd01994">
    <property type="entry name" value="AANH_PF0828-like"/>
    <property type="match status" value="1"/>
</dbReference>
<protein>
    <recommendedName>
        <fullName evidence="3">Diphthine--ammonia ligase</fullName>
        <ecNumber evidence="2">6.3.1.14</ecNumber>
    </recommendedName>
    <alternativeName>
        <fullName evidence="7">Diphthamide synthase</fullName>
    </alternativeName>
    <alternativeName>
        <fullName evidence="8">Diphthamide synthetase</fullName>
    </alternativeName>
</protein>
<evidence type="ECO:0000313" key="12">
    <source>
        <dbReference type="Proteomes" id="UP000053477"/>
    </source>
</evidence>
<comment type="pathway">
    <text evidence="1">Protein modification; peptidyl-diphthamide biosynthesis.</text>
</comment>
<dbReference type="NCBIfam" id="TIGR00290">
    <property type="entry name" value="MJ0570_dom"/>
    <property type="match status" value="1"/>
</dbReference>
<feature type="domain" description="Diphthamide synthase" evidence="10">
    <location>
        <begin position="1"/>
        <end position="76"/>
    </location>
</feature>
<evidence type="ECO:0000313" key="11">
    <source>
        <dbReference type="EMBL" id="KLO15862.1"/>
    </source>
</evidence>
<keyword evidence="4" id="KW-0436">Ligase</keyword>